<keyword evidence="1" id="KW-0472">Membrane</keyword>
<reference evidence="2 3" key="1">
    <citation type="submission" date="2016-01" db="EMBL/GenBank/DDBJ databases">
        <authorList>
            <person name="Brown R."/>
        </authorList>
    </citation>
    <scope>NUCLEOTIDE SEQUENCE [LARGE SCALE GENOMIC DNA]</scope>
    <source>
        <strain evidence="2">Sporomusa sphaeroides DSM 2875</strain>
    </source>
</reference>
<sequence>MLKLTARRREAISDACFKIGIFIVNAALIAWAVFLLAMIRECYG</sequence>
<keyword evidence="3" id="KW-1185">Reference proteome</keyword>
<evidence type="ECO:0000313" key="2">
    <source>
        <dbReference type="EMBL" id="CVK18488.1"/>
    </source>
</evidence>
<organism evidence="2 3">
    <name type="scientific">Sporomusa sphaeroides DSM 2875</name>
    <dbReference type="NCBI Taxonomy" id="1337886"/>
    <lineage>
        <taxon>Bacteria</taxon>
        <taxon>Bacillati</taxon>
        <taxon>Bacillota</taxon>
        <taxon>Negativicutes</taxon>
        <taxon>Selenomonadales</taxon>
        <taxon>Sporomusaceae</taxon>
        <taxon>Sporomusa</taxon>
    </lineage>
</organism>
<keyword evidence="1" id="KW-1133">Transmembrane helix</keyword>
<proteinExistence type="predicted"/>
<dbReference type="EMBL" id="FCOW01000004">
    <property type="protein sequence ID" value="CVK18488.1"/>
    <property type="molecule type" value="Genomic_DNA"/>
</dbReference>
<evidence type="ECO:0000313" key="3">
    <source>
        <dbReference type="Proteomes" id="UP000245702"/>
    </source>
</evidence>
<evidence type="ECO:0000256" key="1">
    <source>
        <dbReference type="SAM" id="Phobius"/>
    </source>
</evidence>
<feature type="transmembrane region" description="Helical" evidence="1">
    <location>
        <begin position="21"/>
        <end position="39"/>
    </location>
</feature>
<dbReference type="Proteomes" id="UP000245702">
    <property type="component" value="Unassembled WGS sequence"/>
</dbReference>
<protein>
    <submittedName>
        <fullName evidence="2">Uncharacterized protein</fullName>
    </submittedName>
</protein>
<keyword evidence="1" id="KW-0812">Transmembrane</keyword>
<comment type="caution">
    <text evidence="2">The sequence shown here is derived from an EMBL/GenBank/DDBJ whole genome shotgun (WGS) entry which is preliminary data.</text>
</comment>
<gene>
    <name evidence="2" type="ORF">SSPH_01126</name>
</gene>
<accession>A0ABM9W012</accession>
<name>A0ABM9W012_9FIRM</name>